<comment type="function">
    <text evidence="4">Part of the outer membrane protein assembly complex, which is involved in assembly and insertion of beta-barrel proteins into the outer membrane.</text>
</comment>
<dbReference type="Pfam" id="PF04355">
    <property type="entry name" value="BamE"/>
    <property type="match status" value="1"/>
</dbReference>
<dbReference type="Gene3D" id="3.30.1450.10">
    <property type="match status" value="1"/>
</dbReference>
<dbReference type="PROSITE" id="PS51257">
    <property type="entry name" value="PROKAR_LIPOPROTEIN"/>
    <property type="match status" value="1"/>
</dbReference>
<dbReference type="GO" id="GO:1990063">
    <property type="term" value="C:Bam protein complex"/>
    <property type="evidence" value="ECO:0007669"/>
    <property type="project" value="TreeGrafter"/>
</dbReference>
<dbReference type="GO" id="GO:0030674">
    <property type="term" value="F:protein-macromolecule adaptor activity"/>
    <property type="evidence" value="ECO:0007669"/>
    <property type="project" value="TreeGrafter"/>
</dbReference>
<keyword evidence="4" id="KW-0564">Palmitate</keyword>
<reference evidence="6 7" key="1">
    <citation type="submission" date="2019-02" db="EMBL/GenBank/DDBJ databases">
        <title>Prokaryotic population dynamics and viral predation in marine succession experiment using metagenomics: the confinement effect.</title>
        <authorList>
            <person name="Haro-Moreno J.M."/>
            <person name="Rodriguez-Valera F."/>
            <person name="Lopez-Perez M."/>
        </authorList>
    </citation>
    <scope>NUCLEOTIDE SEQUENCE [LARGE SCALE GENOMIC DNA]</scope>
    <source>
        <strain evidence="6">MED-G161</strain>
    </source>
</reference>
<feature type="domain" description="Outer membrane protein assembly factor BamE" evidence="5">
    <location>
        <begin position="38"/>
        <end position="106"/>
    </location>
</feature>
<sequence>MKKISKFNFSKKITILLSIFFVVSCTSLSPYKVPILQGNIFDEDDIEKLAEGLSKEQVQFIFGTALVKDPFRSNRWDYYYSVKVGDEMLDESKLSIFFNQDDKVDSWMIEKLSE</sequence>
<evidence type="ECO:0000313" key="6">
    <source>
        <dbReference type="EMBL" id="RZO23950.1"/>
    </source>
</evidence>
<protein>
    <recommendedName>
        <fullName evidence="4">Outer membrane protein assembly factor BamE</fullName>
    </recommendedName>
</protein>
<evidence type="ECO:0000256" key="1">
    <source>
        <dbReference type="ARBA" id="ARBA00022729"/>
    </source>
</evidence>
<evidence type="ECO:0000256" key="3">
    <source>
        <dbReference type="ARBA" id="ARBA00023237"/>
    </source>
</evidence>
<keyword evidence="3 4" id="KW-0998">Cell outer membrane</keyword>
<dbReference type="GO" id="GO:0051205">
    <property type="term" value="P:protein insertion into membrane"/>
    <property type="evidence" value="ECO:0007669"/>
    <property type="project" value="UniProtKB-UniRule"/>
</dbReference>
<dbReference type="Proteomes" id="UP000315498">
    <property type="component" value="Unassembled WGS sequence"/>
</dbReference>
<dbReference type="InterPro" id="IPR007450">
    <property type="entry name" value="BamE_dom"/>
</dbReference>
<dbReference type="InterPro" id="IPR037873">
    <property type="entry name" value="BamE-like"/>
</dbReference>
<dbReference type="PANTHER" id="PTHR37482:SF1">
    <property type="entry name" value="OUTER MEMBRANE PROTEIN ASSEMBLY FACTOR BAME"/>
    <property type="match status" value="1"/>
</dbReference>
<comment type="similarity">
    <text evidence="4">Belongs to the BamE family.</text>
</comment>
<dbReference type="InterPro" id="IPR026592">
    <property type="entry name" value="BamE"/>
</dbReference>
<dbReference type="GO" id="GO:0043165">
    <property type="term" value="P:Gram-negative-bacterium-type cell outer membrane assembly"/>
    <property type="evidence" value="ECO:0007669"/>
    <property type="project" value="UniProtKB-UniRule"/>
</dbReference>
<gene>
    <name evidence="4" type="primary">bamE</name>
    <name evidence="6" type="ORF">EVA94_03150</name>
</gene>
<evidence type="ECO:0000259" key="5">
    <source>
        <dbReference type="Pfam" id="PF04355"/>
    </source>
</evidence>
<comment type="subunit">
    <text evidence="4">Part of the Bam complex.</text>
</comment>
<proteinExistence type="inferred from homology"/>
<keyword evidence="2 4" id="KW-0472">Membrane</keyword>
<dbReference type="HAMAP" id="MF_00925">
    <property type="entry name" value="OM_assembly_BamE"/>
    <property type="match status" value="1"/>
</dbReference>
<name>A0A520MRV0_9GAMM</name>
<evidence type="ECO:0000256" key="2">
    <source>
        <dbReference type="ARBA" id="ARBA00023136"/>
    </source>
</evidence>
<keyword evidence="4" id="KW-0449">Lipoprotein</keyword>
<keyword evidence="1 4" id="KW-0732">Signal</keyword>
<dbReference type="EMBL" id="SHBG01000031">
    <property type="protein sequence ID" value="RZO23950.1"/>
    <property type="molecule type" value="Genomic_DNA"/>
</dbReference>
<evidence type="ECO:0000313" key="7">
    <source>
        <dbReference type="Proteomes" id="UP000315498"/>
    </source>
</evidence>
<accession>A0A520MRV0</accession>
<organism evidence="6 7">
    <name type="scientific">SAR86 cluster bacterium</name>
    <dbReference type="NCBI Taxonomy" id="2030880"/>
    <lineage>
        <taxon>Bacteria</taxon>
        <taxon>Pseudomonadati</taxon>
        <taxon>Pseudomonadota</taxon>
        <taxon>Gammaproteobacteria</taxon>
        <taxon>SAR86 cluster</taxon>
    </lineage>
</organism>
<comment type="subcellular location">
    <subcellularLocation>
        <location evidence="4">Cell outer membrane</location>
        <topology evidence="4">Lipid-anchor</topology>
    </subcellularLocation>
</comment>
<evidence type="ECO:0000256" key="4">
    <source>
        <dbReference type="HAMAP-Rule" id="MF_00925"/>
    </source>
</evidence>
<dbReference type="PANTHER" id="PTHR37482">
    <property type="entry name" value="OUTER MEMBRANE PROTEIN ASSEMBLY FACTOR BAME"/>
    <property type="match status" value="1"/>
</dbReference>
<dbReference type="AlphaFoldDB" id="A0A520MRV0"/>
<comment type="caution">
    <text evidence="6">The sequence shown here is derived from an EMBL/GenBank/DDBJ whole genome shotgun (WGS) entry which is preliminary data.</text>
</comment>